<reference evidence="1" key="1">
    <citation type="submission" date="2021-01" db="EMBL/GenBank/DDBJ databases">
        <authorList>
            <person name="Corre E."/>
            <person name="Pelletier E."/>
            <person name="Niang G."/>
            <person name="Scheremetjew M."/>
            <person name="Finn R."/>
            <person name="Kale V."/>
            <person name="Holt S."/>
            <person name="Cochrane G."/>
            <person name="Meng A."/>
            <person name="Brown T."/>
            <person name="Cohen L."/>
        </authorList>
    </citation>
    <scope>NUCLEOTIDE SEQUENCE</scope>
</reference>
<evidence type="ECO:0000313" key="1">
    <source>
        <dbReference type="EMBL" id="CAD8833250.1"/>
    </source>
</evidence>
<dbReference type="AlphaFoldDB" id="A0A7S0ZUS3"/>
<protein>
    <submittedName>
        <fullName evidence="1">Uncharacterized protein</fullName>
    </submittedName>
</protein>
<accession>A0A7S0ZUS3</accession>
<dbReference type="EMBL" id="HBFQ01010843">
    <property type="protein sequence ID" value="CAD8833250.1"/>
    <property type="molecule type" value="Transcribed_RNA"/>
</dbReference>
<sequence>MEELPVRYVCINCHYVVATATNLIETRDDVVVFRSLQSNQEGKIVVCPACELGLGKGGDNYALRKDRVIKRDERLEILICSLKKEELTQLGTLIQDVFPQSKVTSRHLQKSELRGFQLSSSPDFVVVAHRNEGRVLLTDRNGFYHDVLGSAWQQTWGNVLVVLTRTEPKSEESLFDESLVHSLSTKGDQPTIGAIASDGRVLTWESEPSRQQREKLHELSVKAYYKEPPQMVQGIPAQWAKLPSKPGASNWCALL</sequence>
<organism evidence="1">
    <name type="scientific">Noctiluca scintillans</name>
    <name type="common">Sea sparkle</name>
    <name type="synonym">Red tide dinoflagellate</name>
    <dbReference type="NCBI Taxonomy" id="2966"/>
    <lineage>
        <taxon>Eukaryota</taxon>
        <taxon>Sar</taxon>
        <taxon>Alveolata</taxon>
        <taxon>Dinophyceae</taxon>
        <taxon>Noctilucales</taxon>
        <taxon>Noctilucaceae</taxon>
        <taxon>Noctiluca</taxon>
    </lineage>
</organism>
<gene>
    <name evidence="1" type="ORF">NSCI0253_LOCUS7598</name>
</gene>
<proteinExistence type="predicted"/>
<name>A0A7S0ZUS3_NOCSC</name>